<reference evidence="5 6" key="1">
    <citation type="submission" date="2024-08" db="EMBL/GenBank/DDBJ databases">
        <authorList>
            <person name="Lu H."/>
        </authorList>
    </citation>
    <scope>NUCLEOTIDE SEQUENCE [LARGE SCALE GENOMIC DNA]</scope>
    <source>
        <strain evidence="5 6">BYS180W</strain>
    </source>
</reference>
<keyword evidence="1 2" id="KW-0238">DNA-binding</keyword>
<evidence type="ECO:0000313" key="5">
    <source>
        <dbReference type="EMBL" id="MFG6447239.1"/>
    </source>
</evidence>
<dbReference type="InterPro" id="IPR009057">
    <property type="entry name" value="Homeodomain-like_sf"/>
</dbReference>
<dbReference type="EMBL" id="JBIGHZ010000001">
    <property type="protein sequence ID" value="MFG6447239.1"/>
    <property type="molecule type" value="Genomic_DNA"/>
</dbReference>
<evidence type="ECO:0000256" key="1">
    <source>
        <dbReference type="ARBA" id="ARBA00023125"/>
    </source>
</evidence>
<dbReference type="PANTHER" id="PTHR30055:SF235">
    <property type="entry name" value="TRANSCRIPTIONAL REGULATORY PROTEIN"/>
    <property type="match status" value="1"/>
</dbReference>
<feature type="DNA-binding region" description="H-T-H motif" evidence="2">
    <location>
        <begin position="53"/>
        <end position="72"/>
    </location>
</feature>
<name>A0ABW7FSD1_9BURK</name>
<dbReference type="Gene3D" id="1.10.357.10">
    <property type="entry name" value="Tetracycline Repressor, domain 2"/>
    <property type="match status" value="1"/>
</dbReference>
<sequence>MSRRTKPGLAPESAPTPRAQKATAAAPPEAATRQRLLDAALRCFAERGFARASTREIGLAAECNIALIAYHFGDKGGLYRAVLGLPLQQLAPVAALYDRDEMPLAEWLDGIYRLLLAPLRESDVRFRHVMRIWGREMTDPTEIGQSFCAECVEPHRLALQAALGRRCGARRVDLPLQHLTFAVMAIIEQYWNSVDIIQNSTPQVLGSARAITMLQASLVRMAQAMIEAESSRRRSGGDPPD</sequence>
<dbReference type="InterPro" id="IPR050109">
    <property type="entry name" value="HTH-type_TetR-like_transc_reg"/>
</dbReference>
<dbReference type="PROSITE" id="PS50977">
    <property type="entry name" value="HTH_TETR_2"/>
    <property type="match status" value="1"/>
</dbReference>
<gene>
    <name evidence="5" type="ORF">ACG0Z6_03155</name>
</gene>
<dbReference type="Pfam" id="PF00440">
    <property type="entry name" value="TetR_N"/>
    <property type="match status" value="1"/>
</dbReference>
<feature type="domain" description="HTH tetR-type" evidence="4">
    <location>
        <begin position="30"/>
        <end position="90"/>
    </location>
</feature>
<dbReference type="Proteomes" id="UP001606099">
    <property type="component" value="Unassembled WGS sequence"/>
</dbReference>
<dbReference type="RefSeq" id="WP_394458609.1">
    <property type="nucleotide sequence ID" value="NZ_JBIGHZ010000001.1"/>
</dbReference>
<feature type="region of interest" description="Disordered" evidence="3">
    <location>
        <begin position="1"/>
        <end position="28"/>
    </location>
</feature>
<comment type="caution">
    <text evidence="5">The sequence shown here is derived from an EMBL/GenBank/DDBJ whole genome shotgun (WGS) entry which is preliminary data.</text>
</comment>
<keyword evidence="6" id="KW-1185">Reference proteome</keyword>
<evidence type="ECO:0000313" key="6">
    <source>
        <dbReference type="Proteomes" id="UP001606099"/>
    </source>
</evidence>
<dbReference type="SUPFAM" id="SSF46689">
    <property type="entry name" value="Homeodomain-like"/>
    <property type="match status" value="1"/>
</dbReference>
<accession>A0ABW7FSD1</accession>
<dbReference type="InterPro" id="IPR036271">
    <property type="entry name" value="Tet_transcr_reg_TetR-rel_C_sf"/>
</dbReference>
<dbReference type="PANTHER" id="PTHR30055">
    <property type="entry name" value="HTH-TYPE TRANSCRIPTIONAL REGULATOR RUTR"/>
    <property type="match status" value="1"/>
</dbReference>
<dbReference type="SUPFAM" id="SSF48498">
    <property type="entry name" value="Tetracyclin repressor-like, C-terminal domain"/>
    <property type="match status" value="1"/>
</dbReference>
<feature type="compositionally biased region" description="Low complexity" evidence="3">
    <location>
        <begin position="15"/>
        <end position="28"/>
    </location>
</feature>
<evidence type="ECO:0000259" key="4">
    <source>
        <dbReference type="PROSITE" id="PS50977"/>
    </source>
</evidence>
<organism evidence="5 6">
    <name type="scientific">Roseateles rivi</name>
    <dbReference type="NCBI Taxonomy" id="3299028"/>
    <lineage>
        <taxon>Bacteria</taxon>
        <taxon>Pseudomonadati</taxon>
        <taxon>Pseudomonadota</taxon>
        <taxon>Betaproteobacteria</taxon>
        <taxon>Burkholderiales</taxon>
        <taxon>Sphaerotilaceae</taxon>
        <taxon>Roseateles</taxon>
    </lineage>
</organism>
<evidence type="ECO:0000256" key="2">
    <source>
        <dbReference type="PROSITE-ProRule" id="PRU00335"/>
    </source>
</evidence>
<dbReference type="InterPro" id="IPR001647">
    <property type="entry name" value="HTH_TetR"/>
</dbReference>
<proteinExistence type="predicted"/>
<evidence type="ECO:0000256" key="3">
    <source>
        <dbReference type="SAM" id="MobiDB-lite"/>
    </source>
</evidence>
<protein>
    <submittedName>
        <fullName evidence="5">TetR/AcrR family transcriptional regulator</fullName>
    </submittedName>
</protein>